<evidence type="ECO:0000256" key="2">
    <source>
        <dbReference type="SAM" id="Phobius"/>
    </source>
</evidence>
<gene>
    <name evidence="3" type="ORF">NP233_g451</name>
</gene>
<accession>A0AAD5W1V6</accession>
<reference evidence="3" key="1">
    <citation type="submission" date="2022-07" db="EMBL/GenBank/DDBJ databases">
        <title>Genome Sequence of Leucocoprinus birnbaumii.</title>
        <authorList>
            <person name="Buettner E."/>
        </authorList>
    </citation>
    <scope>NUCLEOTIDE SEQUENCE</scope>
    <source>
        <strain evidence="3">VT141</strain>
    </source>
</reference>
<evidence type="ECO:0000313" key="4">
    <source>
        <dbReference type="Proteomes" id="UP001213000"/>
    </source>
</evidence>
<dbReference type="EMBL" id="JANIEX010000012">
    <property type="protein sequence ID" value="KAJ3576415.1"/>
    <property type="molecule type" value="Genomic_DNA"/>
</dbReference>
<name>A0AAD5W1V6_9AGAR</name>
<feature type="transmembrane region" description="Helical" evidence="2">
    <location>
        <begin position="167"/>
        <end position="188"/>
    </location>
</feature>
<feature type="transmembrane region" description="Helical" evidence="2">
    <location>
        <begin position="208"/>
        <end position="230"/>
    </location>
</feature>
<dbReference type="Proteomes" id="UP001213000">
    <property type="component" value="Unassembled WGS sequence"/>
</dbReference>
<feature type="transmembrane region" description="Helical" evidence="2">
    <location>
        <begin position="12"/>
        <end position="36"/>
    </location>
</feature>
<evidence type="ECO:0000313" key="3">
    <source>
        <dbReference type="EMBL" id="KAJ3576415.1"/>
    </source>
</evidence>
<protein>
    <submittedName>
        <fullName evidence="3">Uncharacterized protein</fullName>
    </submittedName>
</protein>
<keyword evidence="2" id="KW-1133">Transmembrane helix</keyword>
<keyword evidence="2" id="KW-0812">Transmembrane</keyword>
<proteinExistence type="predicted"/>
<sequence length="328" mass="36029">MAPNFPIDEAYLVASWCAAALWGVFTVLFALCMMTIIGARPGRTQNSVIVGGVIVMYALATAHVSLTLARNINAFIVHVQDQGAVLYLADIGQGLNRSKDMIYITEIVLADVVLLWRCFMVWNRNYYVIAFPAIMVLGTAISGYGAMGRYFTPDPYEVASIRWAEGMMVISMVSNILLTFLTAGRIWVLSRSFSDMRFSASTARYNHLILLIVESGVLITLSKVIEFILFELSPNDGLEGLNAFYIVMDCMPQIMGICPTFIIMCVNRGFSTTDPEAYTSGAYALRGSLSGQPSVPLRGFTSQSLGGKSNTQTLSVQSARKSKPFDYD</sequence>
<keyword evidence="2" id="KW-0472">Membrane</keyword>
<organism evidence="3 4">
    <name type="scientific">Leucocoprinus birnbaumii</name>
    <dbReference type="NCBI Taxonomy" id="56174"/>
    <lineage>
        <taxon>Eukaryota</taxon>
        <taxon>Fungi</taxon>
        <taxon>Dikarya</taxon>
        <taxon>Basidiomycota</taxon>
        <taxon>Agaricomycotina</taxon>
        <taxon>Agaricomycetes</taxon>
        <taxon>Agaricomycetidae</taxon>
        <taxon>Agaricales</taxon>
        <taxon>Agaricineae</taxon>
        <taxon>Agaricaceae</taxon>
        <taxon>Leucocoprinus</taxon>
    </lineage>
</organism>
<comment type="caution">
    <text evidence="3">The sequence shown here is derived from an EMBL/GenBank/DDBJ whole genome shotgun (WGS) entry which is preliminary data.</text>
</comment>
<evidence type="ECO:0000256" key="1">
    <source>
        <dbReference type="SAM" id="MobiDB-lite"/>
    </source>
</evidence>
<feature type="region of interest" description="Disordered" evidence="1">
    <location>
        <begin position="299"/>
        <end position="328"/>
    </location>
</feature>
<dbReference type="AlphaFoldDB" id="A0AAD5W1V6"/>
<feature type="transmembrane region" description="Helical" evidence="2">
    <location>
        <begin position="48"/>
        <end position="69"/>
    </location>
</feature>
<feature type="transmembrane region" description="Helical" evidence="2">
    <location>
        <begin position="126"/>
        <end position="147"/>
    </location>
</feature>
<keyword evidence="4" id="KW-1185">Reference proteome</keyword>
<feature type="transmembrane region" description="Helical" evidence="2">
    <location>
        <begin position="242"/>
        <end position="266"/>
    </location>
</feature>
<feature type="compositionally biased region" description="Polar residues" evidence="1">
    <location>
        <begin position="300"/>
        <end position="319"/>
    </location>
</feature>